<dbReference type="EMBL" id="JAODUP010000193">
    <property type="protein sequence ID" value="KAK2157364.1"/>
    <property type="molecule type" value="Genomic_DNA"/>
</dbReference>
<dbReference type="Proteomes" id="UP001208570">
    <property type="component" value="Unassembled WGS sequence"/>
</dbReference>
<evidence type="ECO:0000313" key="2">
    <source>
        <dbReference type="EMBL" id="KAK2157364.1"/>
    </source>
</evidence>
<protein>
    <submittedName>
        <fullName evidence="2">Uncharacterized protein</fullName>
    </submittedName>
</protein>
<name>A0AAD9JQJ5_9ANNE</name>
<keyword evidence="3" id="KW-1185">Reference proteome</keyword>
<sequence length="228" mass="25558">MNSITDTSEPRPDLQESRGAEETAMEEGPGTRARRQCWTSAFEIALALFKAYPHLELTQTINKRGAYHPTRDYIVSITKLNGRPVNFEPLEDGPPEKRYAIVGVPLEVEADYFIGLHHITKGVRIMKGGTPTTCIVLTTTRPPPEKNTDRLRISLDCKTVCSRPPTVLPVLQMGACSKKLPIRTEVLSLWQRPQENNPLSLETSGASMLELQTETRHSLEDVPQGWNR</sequence>
<reference evidence="2" key="1">
    <citation type="journal article" date="2023" name="Mol. Biol. Evol.">
        <title>Third-Generation Sequencing Reveals the Adaptive Role of the Epigenome in Three Deep-Sea Polychaetes.</title>
        <authorList>
            <person name="Perez M."/>
            <person name="Aroh O."/>
            <person name="Sun Y."/>
            <person name="Lan Y."/>
            <person name="Juniper S.K."/>
            <person name="Young C.R."/>
            <person name="Angers B."/>
            <person name="Qian P.Y."/>
        </authorList>
    </citation>
    <scope>NUCLEOTIDE SEQUENCE</scope>
    <source>
        <strain evidence="2">P08H-3</strain>
    </source>
</reference>
<dbReference type="AlphaFoldDB" id="A0AAD9JQJ5"/>
<organism evidence="2 3">
    <name type="scientific">Paralvinella palmiformis</name>
    <dbReference type="NCBI Taxonomy" id="53620"/>
    <lineage>
        <taxon>Eukaryota</taxon>
        <taxon>Metazoa</taxon>
        <taxon>Spiralia</taxon>
        <taxon>Lophotrochozoa</taxon>
        <taxon>Annelida</taxon>
        <taxon>Polychaeta</taxon>
        <taxon>Sedentaria</taxon>
        <taxon>Canalipalpata</taxon>
        <taxon>Terebellida</taxon>
        <taxon>Terebelliformia</taxon>
        <taxon>Alvinellidae</taxon>
        <taxon>Paralvinella</taxon>
    </lineage>
</organism>
<accession>A0AAD9JQJ5</accession>
<feature type="region of interest" description="Disordered" evidence="1">
    <location>
        <begin position="1"/>
        <end position="32"/>
    </location>
</feature>
<feature type="compositionally biased region" description="Basic and acidic residues" evidence="1">
    <location>
        <begin position="8"/>
        <end position="21"/>
    </location>
</feature>
<comment type="caution">
    <text evidence="2">The sequence shown here is derived from an EMBL/GenBank/DDBJ whole genome shotgun (WGS) entry which is preliminary data.</text>
</comment>
<evidence type="ECO:0000256" key="1">
    <source>
        <dbReference type="SAM" id="MobiDB-lite"/>
    </source>
</evidence>
<proteinExistence type="predicted"/>
<gene>
    <name evidence="2" type="ORF">LSH36_193g11023</name>
</gene>
<evidence type="ECO:0000313" key="3">
    <source>
        <dbReference type="Proteomes" id="UP001208570"/>
    </source>
</evidence>